<evidence type="ECO:0000256" key="1">
    <source>
        <dbReference type="ARBA" id="ARBA00006484"/>
    </source>
</evidence>
<dbReference type="InterPro" id="IPR002347">
    <property type="entry name" value="SDR_fam"/>
</dbReference>
<comment type="caution">
    <text evidence="4">The sequence shown here is derived from an EMBL/GenBank/DDBJ whole genome shotgun (WGS) entry which is preliminary data.</text>
</comment>
<organism evidence="4 5">
    <name type="scientific">Spirosoma telluris</name>
    <dbReference type="NCBI Taxonomy" id="2183553"/>
    <lineage>
        <taxon>Bacteria</taxon>
        <taxon>Pseudomonadati</taxon>
        <taxon>Bacteroidota</taxon>
        <taxon>Cytophagia</taxon>
        <taxon>Cytophagales</taxon>
        <taxon>Cytophagaceae</taxon>
        <taxon>Spirosoma</taxon>
    </lineage>
</organism>
<keyword evidence="2" id="KW-0560">Oxidoreductase</keyword>
<keyword evidence="5" id="KW-1185">Reference proteome</keyword>
<proteinExistence type="inferred from homology"/>
<dbReference type="Proteomes" id="UP000249016">
    <property type="component" value="Unassembled WGS sequence"/>
</dbReference>
<protein>
    <submittedName>
        <fullName evidence="4">Short-chain dehydrogenase</fullName>
    </submittedName>
</protein>
<dbReference type="Pfam" id="PF00106">
    <property type="entry name" value="adh_short"/>
    <property type="match status" value="1"/>
</dbReference>
<name>A0A327NX27_9BACT</name>
<dbReference type="Gene3D" id="3.40.50.720">
    <property type="entry name" value="NAD(P)-binding Rossmann-like Domain"/>
    <property type="match status" value="1"/>
</dbReference>
<dbReference type="OrthoDB" id="9810734at2"/>
<evidence type="ECO:0000256" key="3">
    <source>
        <dbReference type="RuleBase" id="RU000363"/>
    </source>
</evidence>
<dbReference type="EMBL" id="QLII01000001">
    <property type="protein sequence ID" value="RAI78586.1"/>
    <property type="molecule type" value="Genomic_DNA"/>
</dbReference>
<sequence>MELSNNTILLTGGTSGLGYEFARQLLDLGNTVLITGRDQNKLDQTKKKLPNVHTFQSDVSDPQAITQLFETVTKQFPKLNILINNAGEMRKLNLIDPVIDQENVNREIAINLSGPVRMVQQFLPHLMAQQAAAIVNVTSGIAFVPFPLAPIYGATKSGLRAYTQALRVQLKKTNVKVVELVAPGAKTPLNDKFEGDVDSRMMMEPDKLIAVAIKGMMKDKLEILPGIAGILKYLSRIAPNFLFNQMSKIAEKSLARPTVRQAQLAVL</sequence>
<dbReference type="PROSITE" id="PS00061">
    <property type="entry name" value="ADH_SHORT"/>
    <property type="match status" value="1"/>
</dbReference>
<dbReference type="PRINTS" id="PR00080">
    <property type="entry name" value="SDRFAMILY"/>
</dbReference>
<evidence type="ECO:0000256" key="2">
    <source>
        <dbReference type="ARBA" id="ARBA00023002"/>
    </source>
</evidence>
<dbReference type="GO" id="GO:0016491">
    <property type="term" value="F:oxidoreductase activity"/>
    <property type="evidence" value="ECO:0007669"/>
    <property type="project" value="UniProtKB-KW"/>
</dbReference>
<dbReference type="SUPFAM" id="SSF51735">
    <property type="entry name" value="NAD(P)-binding Rossmann-fold domains"/>
    <property type="match status" value="1"/>
</dbReference>
<reference evidence="4 5" key="1">
    <citation type="submission" date="2018-06" db="EMBL/GenBank/DDBJ databases">
        <title>Spirosoma sp. HMF3257 Genome sequencing and assembly.</title>
        <authorList>
            <person name="Kang H."/>
            <person name="Cha I."/>
            <person name="Kim H."/>
            <person name="Kang J."/>
            <person name="Joh K."/>
        </authorList>
    </citation>
    <scope>NUCLEOTIDE SEQUENCE [LARGE SCALE GENOMIC DNA]</scope>
    <source>
        <strain evidence="4 5">HMF3257</strain>
    </source>
</reference>
<comment type="similarity">
    <text evidence="1 3">Belongs to the short-chain dehydrogenases/reductases (SDR) family.</text>
</comment>
<evidence type="ECO:0000313" key="4">
    <source>
        <dbReference type="EMBL" id="RAI78586.1"/>
    </source>
</evidence>
<gene>
    <name evidence="4" type="ORF">HMF3257_24100</name>
</gene>
<dbReference type="GO" id="GO:0016020">
    <property type="term" value="C:membrane"/>
    <property type="evidence" value="ECO:0007669"/>
    <property type="project" value="TreeGrafter"/>
</dbReference>
<dbReference type="InterPro" id="IPR020904">
    <property type="entry name" value="Sc_DH/Rdtase_CS"/>
</dbReference>
<accession>A0A327NX27</accession>
<dbReference type="InterPro" id="IPR036291">
    <property type="entry name" value="NAD(P)-bd_dom_sf"/>
</dbReference>
<dbReference type="RefSeq" id="WP_111350551.1">
    <property type="nucleotide sequence ID" value="NZ_QLII01000001.1"/>
</dbReference>
<evidence type="ECO:0000313" key="5">
    <source>
        <dbReference type="Proteomes" id="UP000249016"/>
    </source>
</evidence>
<dbReference type="AlphaFoldDB" id="A0A327NX27"/>
<dbReference type="PRINTS" id="PR00081">
    <property type="entry name" value="GDHRDH"/>
</dbReference>
<dbReference type="PANTHER" id="PTHR44196:SF1">
    <property type="entry name" value="DEHYDROGENASE_REDUCTASE SDR FAMILY MEMBER 7B"/>
    <property type="match status" value="1"/>
</dbReference>
<dbReference type="PANTHER" id="PTHR44196">
    <property type="entry name" value="DEHYDROGENASE/REDUCTASE SDR FAMILY MEMBER 7B"/>
    <property type="match status" value="1"/>
</dbReference>